<dbReference type="InterPro" id="IPR017887">
    <property type="entry name" value="TF_TCP_subgr"/>
</dbReference>
<keyword evidence="4" id="KW-0804">Transcription</keyword>
<accession>A0A0K9PYP2</accession>
<keyword evidence="3" id="KW-0238">DNA-binding</keyword>
<evidence type="ECO:0000259" key="8">
    <source>
        <dbReference type="PROSITE" id="PS51370"/>
    </source>
</evidence>
<keyword evidence="2" id="KW-0805">Transcription regulation</keyword>
<sequence length="282" mass="31668">MFSAYTDRGFQFQTYDGNDADHQHGGFDELLLAIQLMPGASSNLGQNISGPLRDPPSPPSLPPPPQQEMQEVQVVAGSGSGRKRGLRRDRHSKIVTAKGPRDRRMRLSLDVAKKFFYLQDVLGFDKASKTVDWLLTKSNDAIRSLTSCASGSGSQCRSHLEEEEEEEGKIVDSAVITPTGTKPLTNRKATSNPALVRESRAKARARARERARERTREKKISMSMAIHHQHQHESSMNVDYPLSFFQEFAGGNSCFHQQQQQEKEEEEEEEEQEGGVLHPYFL</sequence>
<feature type="region of interest" description="Disordered" evidence="6">
    <location>
        <begin position="43"/>
        <end position="70"/>
    </location>
</feature>
<dbReference type="InterPro" id="IPR005333">
    <property type="entry name" value="Transcription_factor_TCP"/>
</dbReference>
<dbReference type="EMBL" id="LFYR01000429">
    <property type="protein sequence ID" value="KMZ74106.1"/>
    <property type="molecule type" value="Genomic_DNA"/>
</dbReference>
<name>A0A0K9PYP2_ZOSMR</name>
<dbReference type="PANTHER" id="PTHR31072">
    <property type="entry name" value="TRANSCRIPTION FACTOR TCP4-RELATED"/>
    <property type="match status" value="1"/>
</dbReference>
<proteinExistence type="predicted"/>
<dbReference type="AlphaFoldDB" id="A0A0K9PYP2"/>
<reference evidence="10" key="1">
    <citation type="journal article" date="2016" name="Nature">
        <title>The genome of the seagrass Zostera marina reveals angiosperm adaptation to the sea.</title>
        <authorList>
            <person name="Olsen J.L."/>
            <person name="Rouze P."/>
            <person name="Verhelst B."/>
            <person name="Lin Y.-C."/>
            <person name="Bayer T."/>
            <person name="Collen J."/>
            <person name="Dattolo E."/>
            <person name="De Paoli E."/>
            <person name="Dittami S."/>
            <person name="Maumus F."/>
            <person name="Michel G."/>
            <person name="Kersting A."/>
            <person name="Lauritano C."/>
            <person name="Lohaus R."/>
            <person name="Toepel M."/>
            <person name="Tonon T."/>
            <person name="Vanneste K."/>
            <person name="Amirebrahimi M."/>
            <person name="Brakel J."/>
            <person name="Bostroem C."/>
            <person name="Chovatia M."/>
            <person name="Grimwood J."/>
            <person name="Jenkins J.W."/>
            <person name="Jueterbock A."/>
            <person name="Mraz A."/>
            <person name="Stam W.T."/>
            <person name="Tice H."/>
            <person name="Bornberg-Bauer E."/>
            <person name="Green P.J."/>
            <person name="Pearson G.A."/>
            <person name="Procaccini G."/>
            <person name="Duarte C.M."/>
            <person name="Schmutz J."/>
            <person name="Reusch T.B.H."/>
            <person name="Van de Peer Y."/>
        </authorList>
    </citation>
    <scope>NUCLEOTIDE SEQUENCE [LARGE SCALE GENOMIC DNA]</scope>
    <source>
        <strain evidence="10">cv. Finnish</strain>
    </source>
</reference>
<dbReference type="InterPro" id="IPR017888">
    <property type="entry name" value="CYC/TB1_R_domain"/>
</dbReference>
<keyword evidence="5" id="KW-0539">Nucleus</keyword>
<feature type="compositionally biased region" description="Pro residues" evidence="6">
    <location>
        <begin position="53"/>
        <end position="66"/>
    </location>
</feature>
<keyword evidence="10" id="KW-1185">Reference proteome</keyword>
<gene>
    <name evidence="9" type="ORF">ZOSMA_135G00350</name>
</gene>
<evidence type="ECO:0000256" key="5">
    <source>
        <dbReference type="ARBA" id="ARBA00023242"/>
    </source>
</evidence>
<evidence type="ECO:0000313" key="10">
    <source>
        <dbReference type="Proteomes" id="UP000036987"/>
    </source>
</evidence>
<feature type="compositionally biased region" description="Acidic residues" evidence="6">
    <location>
        <begin position="263"/>
        <end position="273"/>
    </location>
</feature>
<evidence type="ECO:0000313" key="9">
    <source>
        <dbReference type="EMBL" id="KMZ74106.1"/>
    </source>
</evidence>
<evidence type="ECO:0000256" key="3">
    <source>
        <dbReference type="ARBA" id="ARBA00023125"/>
    </source>
</evidence>
<feature type="domain" description="TCP" evidence="7">
    <location>
        <begin position="87"/>
        <end position="145"/>
    </location>
</feature>
<dbReference type="PANTHER" id="PTHR31072:SF226">
    <property type="entry name" value="TRANSCRIPTION FACTOR TCP18"/>
    <property type="match status" value="1"/>
</dbReference>
<evidence type="ECO:0000256" key="6">
    <source>
        <dbReference type="SAM" id="MobiDB-lite"/>
    </source>
</evidence>
<comment type="caution">
    <text evidence="9">The sequence shown here is derived from an EMBL/GenBank/DDBJ whole genome shotgun (WGS) entry which is preliminary data.</text>
</comment>
<protein>
    <submittedName>
        <fullName evidence="9">Uncharacterized protein</fullName>
    </submittedName>
</protein>
<dbReference type="PROSITE" id="PS51370">
    <property type="entry name" value="R"/>
    <property type="match status" value="1"/>
</dbReference>
<dbReference type="Pfam" id="PF03634">
    <property type="entry name" value="TCP"/>
    <property type="match status" value="1"/>
</dbReference>
<dbReference type="GO" id="GO:0005634">
    <property type="term" value="C:nucleus"/>
    <property type="evidence" value="ECO:0000318"/>
    <property type="project" value="GO_Central"/>
</dbReference>
<feature type="domain" description="R" evidence="8">
    <location>
        <begin position="197"/>
        <end position="218"/>
    </location>
</feature>
<comment type="subcellular location">
    <subcellularLocation>
        <location evidence="1">Nucleus</location>
    </subcellularLocation>
</comment>
<dbReference type="PROSITE" id="PS51369">
    <property type="entry name" value="TCP"/>
    <property type="match status" value="1"/>
</dbReference>
<feature type="region of interest" description="Disordered" evidence="6">
    <location>
        <begin position="251"/>
        <end position="282"/>
    </location>
</feature>
<dbReference type="Proteomes" id="UP000036987">
    <property type="component" value="Unassembled WGS sequence"/>
</dbReference>
<evidence type="ECO:0000259" key="7">
    <source>
        <dbReference type="PROSITE" id="PS51369"/>
    </source>
</evidence>
<dbReference type="GO" id="GO:0043565">
    <property type="term" value="F:sequence-specific DNA binding"/>
    <property type="evidence" value="ECO:0000318"/>
    <property type="project" value="GO_Central"/>
</dbReference>
<evidence type="ECO:0000256" key="4">
    <source>
        <dbReference type="ARBA" id="ARBA00023163"/>
    </source>
</evidence>
<dbReference type="GO" id="GO:2000032">
    <property type="term" value="P:regulation of secondary shoot formation"/>
    <property type="evidence" value="ECO:0000318"/>
    <property type="project" value="GO_Central"/>
</dbReference>
<evidence type="ECO:0000256" key="1">
    <source>
        <dbReference type="ARBA" id="ARBA00004123"/>
    </source>
</evidence>
<organism evidence="9 10">
    <name type="scientific">Zostera marina</name>
    <name type="common">Eelgrass</name>
    <dbReference type="NCBI Taxonomy" id="29655"/>
    <lineage>
        <taxon>Eukaryota</taxon>
        <taxon>Viridiplantae</taxon>
        <taxon>Streptophyta</taxon>
        <taxon>Embryophyta</taxon>
        <taxon>Tracheophyta</taxon>
        <taxon>Spermatophyta</taxon>
        <taxon>Magnoliopsida</taxon>
        <taxon>Liliopsida</taxon>
        <taxon>Zosteraceae</taxon>
        <taxon>Zostera</taxon>
    </lineage>
</organism>
<dbReference type="OrthoDB" id="1896834at2759"/>
<dbReference type="GO" id="GO:0003700">
    <property type="term" value="F:DNA-binding transcription factor activity"/>
    <property type="evidence" value="ECO:0000318"/>
    <property type="project" value="GO_Central"/>
</dbReference>
<evidence type="ECO:0000256" key="2">
    <source>
        <dbReference type="ARBA" id="ARBA00023015"/>
    </source>
</evidence>